<dbReference type="AlphaFoldDB" id="A0A5B7EEF7"/>
<name>A0A5B7EEF7_PORTR</name>
<evidence type="ECO:0000313" key="1">
    <source>
        <dbReference type="EMBL" id="MPC31064.1"/>
    </source>
</evidence>
<dbReference type="EMBL" id="VSRR010002362">
    <property type="protein sequence ID" value="MPC31064.1"/>
    <property type="molecule type" value="Genomic_DNA"/>
</dbReference>
<sequence length="160" mass="17841">MIRISHRAMMRTFVNAGRCLVVSEYDVAWCVVVRVVAVCRDLGGGVCCGAVVCCSPPTLCMRCPQLTTAVLGAYQGSDSAMCEAVSLDLSPITEDFQKMYSDWQQHLGSLQTNSLVCQYTVRLGSVSLFFHRGDQMRRWVCEGQKINGHNFHYLNPDMSF</sequence>
<organism evidence="1 2">
    <name type="scientific">Portunus trituberculatus</name>
    <name type="common">Swimming crab</name>
    <name type="synonym">Neptunus trituberculatus</name>
    <dbReference type="NCBI Taxonomy" id="210409"/>
    <lineage>
        <taxon>Eukaryota</taxon>
        <taxon>Metazoa</taxon>
        <taxon>Ecdysozoa</taxon>
        <taxon>Arthropoda</taxon>
        <taxon>Crustacea</taxon>
        <taxon>Multicrustacea</taxon>
        <taxon>Malacostraca</taxon>
        <taxon>Eumalacostraca</taxon>
        <taxon>Eucarida</taxon>
        <taxon>Decapoda</taxon>
        <taxon>Pleocyemata</taxon>
        <taxon>Brachyura</taxon>
        <taxon>Eubrachyura</taxon>
        <taxon>Portunoidea</taxon>
        <taxon>Portunidae</taxon>
        <taxon>Portuninae</taxon>
        <taxon>Portunus</taxon>
    </lineage>
</organism>
<proteinExistence type="predicted"/>
<dbReference type="Proteomes" id="UP000324222">
    <property type="component" value="Unassembled WGS sequence"/>
</dbReference>
<gene>
    <name evidence="1" type="ORF">E2C01_024342</name>
</gene>
<protein>
    <submittedName>
        <fullName evidence="1">Uncharacterized protein</fullName>
    </submittedName>
</protein>
<keyword evidence="2" id="KW-1185">Reference proteome</keyword>
<reference evidence="1 2" key="1">
    <citation type="submission" date="2019-05" db="EMBL/GenBank/DDBJ databases">
        <title>Another draft genome of Portunus trituberculatus and its Hox gene families provides insights of decapod evolution.</title>
        <authorList>
            <person name="Jeong J.-H."/>
            <person name="Song I."/>
            <person name="Kim S."/>
            <person name="Choi T."/>
            <person name="Kim D."/>
            <person name="Ryu S."/>
            <person name="Kim W."/>
        </authorList>
    </citation>
    <scope>NUCLEOTIDE SEQUENCE [LARGE SCALE GENOMIC DNA]</scope>
    <source>
        <tissue evidence="1">Muscle</tissue>
    </source>
</reference>
<comment type="caution">
    <text evidence="1">The sequence shown here is derived from an EMBL/GenBank/DDBJ whole genome shotgun (WGS) entry which is preliminary data.</text>
</comment>
<evidence type="ECO:0000313" key="2">
    <source>
        <dbReference type="Proteomes" id="UP000324222"/>
    </source>
</evidence>
<accession>A0A5B7EEF7</accession>